<evidence type="ECO:0000256" key="6">
    <source>
        <dbReference type="PROSITE-ProRule" id="PRU01248"/>
    </source>
</evidence>
<evidence type="ECO:0000313" key="10">
    <source>
        <dbReference type="Proteomes" id="UP000198945"/>
    </source>
</evidence>
<dbReference type="SUPFAM" id="SSF56349">
    <property type="entry name" value="DNA breaking-rejoining enzymes"/>
    <property type="match status" value="1"/>
</dbReference>
<dbReference type="CDD" id="cd01189">
    <property type="entry name" value="INT_ICEBs1_C_like"/>
    <property type="match status" value="1"/>
</dbReference>
<dbReference type="InterPro" id="IPR010998">
    <property type="entry name" value="Integrase_recombinase_N"/>
</dbReference>
<name>A0A1G8PZ23_9FIRM</name>
<comment type="similarity">
    <text evidence="2">Belongs to the 'phage' integrase family.</text>
</comment>
<dbReference type="PANTHER" id="PTHR30349:SF41">
    <property type="entry name" value="INTEGRASE_RECOMBINASE PROTEIN MJ0367-RELATED"/>
    <property type="match status" value="1"/>
</dbReference>
<dbReference type="InterPro" id="IPR013762">
    <property type="entry name" value="Integrase-like_cat_sf"/>
</dbReference>
<proteinExistence type="inferred from homology"/>
<dbReference type="Proteomes" id="UP000198945">
    <property type="component" value="Unassembled WGS sequence"/>
</dbReference>
<dbReference type="GO" id="GO:0006310">
    <property type="term" value="P:DNA recombination"/>
    <property type="evidence" value="ECO:0007669"/>
    <property type="project" value="UniProtKB-KW"/>
</dbReference>
<dbReference type="PANTHER" id="PTHR30349">
    <property type="entry name" value="PHAGE INTEGRASE-RELATED"/>
    <property type="match status" value="1"/>
</dbReference>
<dbReference type="GO" id="GO:0003677">
    <property type="term" value="F:DNA binding"/>
    <property type="evidence" value="ECO:0007669"/>
    <property type="project" value="UniProtKB-UniRule"/>
</dbReference>
<dbReference type="PROSITE" id="PS51898">
    <property type="entry name" value="TYR_RECOMBINASE"/>
    <property type="match status" value="1"/>
</dbReference>
<organism evidence="9 10">
    <name type="scientific">Halanaerobium congolense</name>
    <dbReference type="NCBI Taxonomy" id="54121"/>
    <lineage>
        <taxon>Bacteria</taxon>
        <taxon>Bacillati</taxon>
        <taxon>Bacillota</taxon>
        <taxon>Clostridia</taxon>
        <taxon>Halanaerobiales</taxon>
        <taxon>Halanaerobiaceae</taxon>
        <taxon>Halanaerobium</taxon>
    </lineage>
</organism>
<dbReference type="GO" id="GO:0015074">
    <property type="term" value="P:DNA integration"/>
    <property type="evidence" value="ECO:0007669"/>
    <property type="project" value="UniProtKB-KW"/>
</dbReference>
<dbReference type="InterPro" id="IPR004107">
    <property type="entry name" value="Integrase_SAM-like_N"/>
</dbReference>
<dbReference type="RefSeq" id="WP_089716445.1">
    <property type="nucleotide sequence ID" value="NZ_FNEH01000021.1"/>
</dbReference>
<evidence type="ECO:0000313" key="9">
    <source>
        <dbReference type="EMBL" id="SDI97485.1"/>
    </source>
</evidence>
<dbReference type="InterPro" id="IPR050090">
    <property type="entry name" value="Tyrosine_recombinase_XerCD"/>
</dbReference>
<dbReference type="InterPro" id="IPR011010">
    <property type="entry name" value="DNA_brk_join_enz"/>
</dbReference>
<comment type="function">
    <text evidence="1">Site-specific tyrosine recombinase, which acts by catalyzing the cutting and rejoining of the recombining DNA molecules.</text>
</comment>
<dbReference type="EMBL" id="FNEH01000021">
    <property type="protein sequence ID" value="SDI97485.1"/>
    <property type="molecule type" value="Genomic_DNA"/>
</dbReference>
<evidence type="ECO:0000256" key="1">
    <source>
        <dbReference type="ARBA" id="ARBA00003283"/>
    </source>
</evidence>
<keyword evidence="3" id="KW-0229">DNA integration</keyword>
<dbReference type="InterPro" id="IPR044068">
    <property type="entry name" value="CB"/>
</dbReference>
<protein>
    <submittedName>
        <fullName evidence="9">Site-specific recombinase XerD</fullName>
    </submittedName>
</protein>
<sequence>MAHIEKVDDGKYKAIVEIGVQGKRKRRTRTLDTYKEAENWMANMIRDKEEGQITDPNNITVSEYFERYLRIHKKPTVATTTYDNYKRRYEAHIKPDIGHIKLKDLHPVHLEEYFQIKRSRGKINGSGGLSENTLKKIYVLMNQCFKKAVKFNLIRHNPLDPIESPSPKKKEVSVMKKEEIVEIIKTAKENDFFMFVFISTMLYTGLRKSEALALSWNVIDLDNGILEVKRRLVGKRGVGAVIEEETKNNSSRRKIKLSERLVGLLKKYKTWQLEFRMLLGSDYKGDDLDLVFCKPDGERYYPTSLNKKMKKITEKANLPHKSKIHIMRHTFATINVNNKVGPEIVQKMLGHSTISTTMDIYYHHDTDQQKEAVKHLDNALKI</sequence>
<accession>A0A1G8PZ23</accession>
<keyword evidence="4 6" id="KW-0238">DNA-binding</keyword>
<evidence type="ECO:0000259" key="8">
    <source>
        <dbReference type="PROSITE" id="PS51900"/>
    </source>
</evidence>
<dbReference type="AlphaFoldDB" id="A0A1G8PZ23"/>
<gene>
    <name evidence="9" type="ORF">SAMN04515654_12172</name>
</gene>
<evidence type="ECO:0000256" key="5">
    <source>
        <dbReference type="ARBA" id="ARBA00023172"/>
    </source>
</evidence>
<evidence type="ECO:0000256" key="4">
    <source>
        <dbReference type="ARBA" id="ARBA00023125"/>
    </source>
</evidence>
<dbReference type="Pfam" id="PF14659">
    <property type="entry name" value="Phage_int_SAM_3"/>
    <property type="match status" value="1"/>
</dbReference>
<dbReference type="Pfam" id="PF00589">
    <property type="entry name" value="Phage_integrase"/>
    <property type="match status" value="1"/>
</dbReference>
<reference evidence="9 10" key="1">
    <citation type="submission" date="2016-10" db="EMBL/GenBank/DDBJ databases">
        <authorList>
            <person name="de Groot N.N."/>
        </authorList>
    </citation>
    <scope>NUCLEOTIDE SEQUENCE [LARGE SCALE GENOMIC DNA]</scope>
    <source>
        <strain evidence="9 10">WG7</strain>
    </source>
</reference>
<dbReference type="Gene3D" id="1.10.150.130">
    <property type="match status" value="1"/>
</dbReference>
<keyword evidence="5" id="KW-0233">DNA recombination</keyword>
<dbReference type="PROSITE" id="PS51900">
    <property type="entry name" value="CB"/>
    <property type="match status" value="1"/>
</dbReference>
<evidence type="ECO:0000259" key="7">
    <source>
        <dbReference type="PROSITE" id="PS51898"/>
    </source>
</evidence>
<dbReference type="Gene3D" id="1.10.443.10">
    <property type="entry name" value="Intergrase catalytic core"/>
    <property type="match status" value="1"/>
</dbReference>
<evidence type="ECO:0000256" key="2">
    <source>
        <dbReference type="ARBA" id="ARBA00008857"/>
    </source>
</evidence>
<evidence type="ECO:0000256" key="3">
    <source>
        <dbReference type="ARBA" id="ARBA00022908"/>
    </source>
</evidence>
<feature type="domain" description="Core-binding (CB)" evidence="8">
    <location>
        <begin position="59"/>
        <end position="149"/>
    </location>
</feature>
<feature type="domain" description="Tyr recombinase" evidence="7">
    <location>
        <begin position="170"/>
        <end position="374"/>
    </location>
</feature>
<dbReference type="InterPro" id="IPR002104">
    <property type="entry name" value="Integrase_catalytic"/>
</dbReference>